<protein>
    <submittedName>
        <fullName evidence="2">Nucleotidyl transferase</fullName>
    </submittedName>
</protein>
<evidence type="ECO:0000259" key="1">
    <source>
        <dbReference type="Pfam" id="PF00483"/>
    </source>
</evidence>
<dbReference type="InterPro" id="IPR050486">
    <property type="entry name" value="Mannose-1P_guanyltransferase"/>
</dbReference>
<dbReference type="STRING" id="1581557.BN1208_0358"/>
<dbReference type="SUPFAM" id="SSF53448">
    <property type="entry name" value="Nucleotide-diphospho-sugar transferases"/>
    <property type="match status" value="1"/>
</dbReference>
<feature type="domain" description="Nucleotidyl transferase" evidence="1">
    <location>
        <begin position="2"/>
        <end position="221"/>
    </location>
</feature>
<accession>A0A0D6EUE6</accession>
<gene>
    <name evidence="2" type="ORF">BN1208_0358</name>
</gene>
<dbReference type="InterPro" id="IPR029044">
    <property type="entry name" value="Nucleotide-diphossugar_trans"/>
</dbReference>
<evidence type="ECO:0000313" key="3">
    <source>
        <dbReference type="Proteomes" id="UP000064007"/>
    </source>
</evidence>
<name>A0A0D6EUE6_9PROT</name>
<dbReference type="HOGENOM" id="CLU_029499_2_1_4"/>
<dbReference type="KEGG" id="mbat:BN1208_0358"/>
<dbReference type="PANTHER" id="PTHR22572">
    <property type="entry name" value="SUGAR-1-PHOSPHATE GUANYL TRANSFERASE"/>
    <property type="match status" value="1"/>
</dbReference>
<dbReference type="OrthoDB" id="9788272at2"/>
<reference evidence="3" key="1">
    <citation type="submission" date="2014-12" db="EMBL/GenBank/DDBJ databases">
        <authorList>
            <person name="Salcher M.M."/>
        </authorList>
    </citation>
    <scope>NUCLEOTIDE SEQUENCE [LARGE SCALE GENOMIC DNA]</scope>
    <source>
        <strain evidence="3">MMS-10A-171</strain>
    </source>
</reference>
<keyword evidence="3" id="KW-1185">Reference proteome</keyword>
<dbReference type="InterPro" id="IPR005835">
    <property type="entry name" value="NTP_transferase_dom"/>
</dbReference>
<dbReference type="InterPro" id="IPR054790">
    <property type="entry name" value="MurU"/>
</dbReference>
<sequence>MKAMILAAGKGERMRPLTDEIPKPLLEVAGKPLIVWHIEKLAKAHFKEVVINHAYLGEMIEAYLGDGSKWGLKIQYSREGSPLETAGGIKKALSFLGDEPFLVVNADIFTDLDYITLKNMNLDNFKGHLVMVKNPPHHMKGDFVLKHNKIELEGSNKLTFSGLAIYRPEIFEEINMESVAKLAPILKKLIDAGCICGEEYHGLWFDIGTPKRLEEINFFLKNNNFTS</sequence>
<dbReference type="Proteomes" id="UP000064007">
    <property type="component" value="Chromosome 1"/>
</dbReference>
<dbReference type="GO" id="GO:0016740">
    <property type="term" value="F:transferase activity"/>
    <property type="evidence" value="ECO:0007669"/>
    <property type="project" value="UniProtKB-KW"/>
</dbReference>
<dbReference type="CDD" id="cd06422">
    <property type="entry name" value="NTP_transferase_like_1"/>
    <property type="match status" value="1"/>
</dbReference>
<evidence type="ECO:0000313" key="2">
    <source>
        <dbReference type="EMBL" id="CEZ19252.1"/>
    </source>
</evidence>
<dbReference type="Gene3D" id="3.90.550.10">
    <property type="entry name" value="Spore Coat Polysaccharide Biosynthesis Protein SpsA, Chain A"/>
    <property type="match status" value="1"/>
</dbReference>
<organism evidence="2 3">
    <name type="scientific">Candidatus Methylopumilus planktonicus</name>
    <dbReference type="NCBI Taxonomy" id="1581557"/>
    <lineage>
        <taxon>Bacteria</taxon>
        <taxon>Pseudomonadati</taxon>
        <taxon>Pseudomonadota</taxon>
        <taxon>Betaproteobacteria</taxon>
        <taxon>Nitrosomonadales</taxon>
        <taxon>Methylophilaceae</taxon>
        <taxon>Candidatus Methylopumilus</taxon>
    </lineage>
</organism>
<dbReference type="AlphaFoldDB" id="A0A0D6EUE6"/>
<dbReference type="EMBL" id="LN827929">
    <property type="protein sequence ID" value="CEZ19252.1"/>
    <property type="molecule type" value="Genomic_DNA"/>
</dbReference>
<keyword evidence="2" id="KW-0808">Transferase</keyword>
<proteinExistence type="predicted"/>
<dbReference type="RefSeq" id="WP_046487284.1">
    <property type="nucleotide sequence ID" value="NZ_LN827929.1"/>
</dbReference>
<dbReference type="Pfam" id="PF00483">
    <property type="entry name" value="NTP_transferase"/>
    <property type="match status" value="1"/>
</dbReference>
<dbReference type="NCBIfam" id="NF045761">
    <property type="entry name" value="NAMPUrTaseMurU"/>
    <property type="match status" value="1"/>
</dbReference>